<evidence type="ECO:0000256" key="2">
    <source>
        <dbReference type="SAM" id="Phobius"/>
    </source>
</evidence>
<name>A0A086SZS5_HAPC1</name>
<accession>A0A086SZS5</accession>
<sequence>MPRLNRRDSAASDSTIIGLVLGIFFFIALLLGVAAYVYLRRRRRRRRRPPSKRRHSRRIKRRKAQRHRRHRDGSSKQSWMVMGIPLATYPPHHVGGRERQAQGARLNEMDAPQITYSDDEEEEEGVVGAAAGWPGYPQRAMAYTWQARTCRGRERSSSSSWP</sequence>
<organism evidence="3 4">
    <name type="scientific">Hapsidospora chrysogenum (strain ATCC 11550 / CBS 779.69 / DSM 880 / IAM 14645 / JCM 23072 / IMI 49137)</name>
    <name type="common">Acremonium chrysogenum</name>
    <dbReference type="NCBI Taxonomy" id="857340"/>
    <lineage>
        <taxon>Eukaryota</taxon>
        <taxon>Fungi</taxon>
        <taxon>Dikarya</taxon>
        <taxon>Ascomycota</taxon>
        <taxon>Pezizomycotina</taxon>
        <taxon>Sordariomycetes</taxon>
        <taxon>Hypocreomycetidae</taxon>
        <taxon>Hypocreales</taxon>
        <taxon>Bionectriaceae</taxon>
        <taxon>Hapsidospora</taxon>
    </lineage>
</organism>
<evidence type="ECO:0000313" key="4">
    <source>
        <dbReference type="Proteomes" id="UP000029964"/>
    </source>
</evidence>
<keyword evidence="2" id="KW-0812">Transmembrane</keyword>
<feature type="region of interest" description="Disordered" evidence="1">
    <location>
        <begin position="44"/>
        <end position="77"/>
    </location>
</feature>
<dbReference type="HOGENOM" id="CLU_1634885_0_0_1"/>
<feature type="compositionally biased region" description="Basic residues" evidence="1">
    <location>
        <begin position="44"/>
        <end position="71"/>
    </location>
</feature>
<dbReference type="Proteomes" id="UP000029964">
    <property type="component" value="Unassembled WGS sequence"/>
</dbReference>
<comment type="caution">
    <text evidence="3">The sequence shown here is derived from an EMBL/GenBank/DDBJ whole genome shotgun (WGS) entry which is preliminary data.</text>
</comment>
<reference evidence="4" key="1">
    <citation type="journal article" date="2014" name="Genome Announc.">
        <title>Genome sequence and annotation of Acremonium chrysogenum, producer of the beta-lactam antibiotic cephalosporin C.</title>
        <authorList>
            <person name="Terfehr D."/>
            <person name="Dahlmann T.A."/>
            <person name="Specht T."/>
            <person name="Zadra I."/>
            <person name="Kuernsteiner H."/>
            <person name="Kueck U."/>
        </authorList>
    </citation>
    <scope>NUCLEOTIDE SEQUENCE [LARGE SCALE GENOMIC DNA]</scope>
    <source>
        <strain evidence="4">ATCC 11550 / CBS 779.69 / DSM 880 / IAM 14645 / JCM 23072 / IMI 49137</strain>
    </source>
</reference>
<keyword evidence="2" id="KW-1133">Transmembrane helix</keyword>
<gene>
    <name evidence="3" type="ORF">ACRE_066840</name>
</gene>
<dbReference type="AlphaFoldDB" id="A0A086SZS5"/>
<feature type="transmembrane region" description="Helical" evidence="2">
    <location>
        <begin position="16"/>
        <end position="39"/>
    </location>
</feature>
<keyword evidence="2" id="KW-0472">Membrane</keyword>
<dbReference type="EMBL" id="JPKY01000090">
    <property type="protein sequence ID" value="KFH42607.1"/>
    <property type="molecule type" value="Genomic_DNA"/>
</dbReference>
<evidence type="ECO:0000256" key="1">
    <source>
        <dbReference type="SAM" id="MobiDB-lite"/>
    </source>
</evidence>
<keyword evidence="4" id="KW-1185">Reference proteome</keyword>
<evidence type="ECO:0000313" key="3">
    <source>
        <dbReference type="EMBL" id="KFH42607.1"/>
    </source>
</evidence>
<protein>
    <submittedName>
        <fullName evidence="3">Uncharacterized protein</fullName>
    </submittedName>
</protein>
<proteinExistence type="predicted"/>